<organism evidence="1 2">
    <name type="scientific">Mucilaginibacter calamicampi</name>
    <dbReference type="NCBI Taxonomy" id="1302352"/>
    <lineage>
        <taxon>Bacteria</taxon>
        <taxon>Pseudomonadati</taxon>
        <taxon>Bacteroidota</taxon>
        <taxon>Sphingobacteriia</taxon>
        <taxon>Sphingobacteriales</taxon>
        <taxon>Sphingobacteriaceae</taxon>
        <taxon>Mucilaginibacter</taxon>
    </lineage>
</organism>
<keyword evidence="2" id="KW-1185">Reference proteome</keyword>
<name>A0ABW2YS93_9SPHI</name>
<protein>
    <recommendedName>
        <fullName evidence="3">Phage protein</fullName>
    </recommendedName>
</protein>
<evidence type="ECO:0000313" key="1">
    <source>
        <dbReference type="EMBL" id="MFD0749273.1"/>
    </source>
</evidence>
<evidence type="ECO:0000313" key="2">
    <source>
        <dbReference type="Proteomes" id="UP001596958"/>
    </source>
</evidence>
<comment type="caution">
    <text evidence="1">The sequence shown here is derived from an EMBL/GenBank/DDBJ whole genome shotgun (WGS) entry which is preliminary data.</text>
</comment>
<reference evidence="2" key="1">
    <citation type="journal article" date="2019" name="Int. J. Syst. Evol. Microbiol.">
        <title>The Global Catalogue of Microorganisms (GCM) 10K type strain sequencing project: providing services to taxonomists for standard genome sequencing and annotation.</title>
        <authorList>
            <consortium name="The Broad Institute Genomics Platform"/>
            <consortium name="The Broad Institute Genome Sequencing Center for Infectious Disease"/>
            <person name="Wu L."/>
            <person name="Ma J."/>
        </authorList>
    </citation>
    <scope>NUCLEOTIDE SEQUENCE [LARGE SCALE GENOMIC DNA]</scope>
    <source>
        <strain evidence="2">CCUG 63418</strain>
    </source>
</reference>
<proteinExistence type="predicted"/>
<accession>A0ABW2YS93</accession>
<sequence length="165" mass="19156">MKTIQIQLIELDELEEKARERALREYAYFNVEDDWWRDIYEDGKMVKLKLTGFDLDRGAYCNGEWIADARTTASLILENHGEKTDTYLTAKAFAGQKVSDEEEWADSFLSAILKDYLAMLQYEYDYLTSDKAVVETIEANEYLFTADGLKANRIEKLAIDKINTH</sequence>
<evidence type="ECO:0008006" key="3">
    <source>
        <dbReference type="Google" id="ProtNLM"/>
    </source>
</evidence>
<dbReference type="Proteomes" id="UP001596958">
    <property type="component" value="Unassembled WGS sequence"/>
</dbReference>
<gene>
    <name evidence="1" type="ORF">ACFQZS_03910</name>
</gene>
<dbReference type="RefSeq" id="WP_377097485.1">
    <property type="nucleotide sequence ID" value="NZ_JBHTHU010000001.1"/>
</dbReference>
<dbReference type="EMBL" id="JBHTHU010000001">
    <property type="protein sequence ID" value="MFD0749273.1"/>
    <property type="molecule type" value="Genomic_DNA"/>
</dbReference>